<evidence type="ECO:0000256" key="12">
    <source>
        <dbReference type="SAM" id="MobiDB-lite"/>
    </source>
</evidence>
<keyword evidence="4 14" id="KW-0732">Signal</keyword>
<dbReference type="PROSITE" id="PS51289">
    <property type="entry name" value="GLG1_C_RICH"/>
    <property type="match status" value="8"/>
</dbReference>
<dbReference type="STRING" id="144197.ENSSPAP00000010218"/>
<dbReference type="GeneTree" id="ENSGT00390000011262"/>
<feature type="repeat" description="Cys-rich GLG1" evidence="11">
    <location>
        <begin position="372"/>
        <end position="431"/>
    </location>
</feature>
<dbReference type="AlphaFoldDB" id="A0A3B4ZMU9"/>
<accession>A0A3B4ZMU9</accession>
<evidence type="ECO:0000256" key="10">
    <source>
        <dbReference type="ARBA" id="ARBA00024182"/>
    </source>
</evidence>
<proteinExistence type="predicted"/>
<evidence type="ECO:0000256" key="14">
    <source>
        <dbReference type="SAM" id="SignalP"/>
    </source>
</evidence>
<dbReference type="Pfam" id="PF00839">
    <property type="entry name" value="Cys_rich_FGFR"/>
    <property type="match status" value="14"/>
</dbReference>
<evidence type="ECO:0000256" key="11">
    <source>
        <dbReference type="PROSITE-ProRule" id="PRU00622"/>
    </source>
</evidence>
<evidence type="ECO:0000256" key="1">
    <source>
        <dbReference type="ARBA" id="ARBA00004479"/>
    </source>
</evidence>
<keyword evidence="5" id="KW-0677">Repeat</keyword>
<feature type="region of interest" description="Disordered" evidence="12">
    <location>
        <begin position="33"/>
        <end position="67"/>
    </location>
</feature>
<reference evidence="15" key="1">
    <citation type="submission" date="2023-09" db="UniProtKB">
        <authorList>
            <consortium name="Ensembl"/>
        </authorList>
    </citation>
    <scope>IDENTIFICATION</scope>
</reference>
<feature type="repeat" description="Cys-rich GLG1" evidence="11">
    <location>
        <begin position="813"/>
        <end position="871"/>
    </location>
</feature>
<dbReference type="PANTHER" id="PTHR11884">
    <property type="entry name" value="SELECTIN LIGAND RELATED"/>
    <property type="match status" value="1"/>
</dbReference>
<feature type="repeat" description="Cys-rich GLG1" evidence="11">
    <location>
        <begin position="568"/>
        <end position="627"/>
    </location>
</feature>
<feature type="repeat" description="Cys-rich GLG1" evidence="11">
    <location>
        <begin position="755"/>
        <end position="809"/>
    </location>
</feature>
<evidence type="ECO:0000256" key="6">
    <source>
        <dbReference type="ARBA" id="ARBA00022981"/>
    </source>
</evidence>
<dbReference type="GO" id="GO:0000139">
    <property type="term" value="C:Golgi membrane"/>
    <property type="evidence" value="ECO:0007669"/>
    <property type="project" value="InterPro"/>
</dbReference>
<dbReference type="PANTHER" id="PTHR11884:SF1">
    <property type="entry name" value="GOLGI APPARATUS PROTEIN 1"/>
    <property type="match status" value="1"/>
</dbReference>
<evidence type="ECO:0000256" key="8">
    <source>
        <dbReference type="ARBA" id="ARBA00023136"/>
    </source>
</evidence>
<dbReference type="InterPro" id="IPR017873">
    <property type="entry name" value="Cys-rich_GLG1_repeat_euk"/>
</dbReference>
<sequence>MAAYSRSPLLLLLFSSVFLCGFGSVFGLKAASGPAEPPNPPVHRAADPAVKDAPAAAAGASQPRRATGWKLSEEEACREDLTRLCPKHTWTNNLAVLECLQDRREESEIAPDCNHLLWNYKFNLTTDPKFESVATEVCKSTIAEIKECNEEERGRGYLVSCLVDHRGNISEYQCNQYITKMTSIIFSNYRLICGFMDKCKDDINTRRCGSINVGHKDIHSQGEVIACLEKALVEEVEQQDRARPIKEECQKAILRVAELSSDDFHLDRHLYFSCREDRERFCQNTQAGEGKVYKCLFNHKFEEAMSEKCRDALTTRQKLISQDYRVSYSLAKACKLDLRKQRCSLDTNLPRAREARLSYLLNMWISCCAGRPVSGECQGEMLDYRRMLMEDFSLSPEIVLHCRTEIEAHCSGLHRKGRTLHCLMRIGRGDRNTAVDSVCQSALQTLIQSADPGADYRIDRALNEACESVIQTACKHIRNGDPMILSCLMEHLYTEKMVEDCEHRLLELQYFISRDWKLDPILYKKCQGDAARLCHTHGWNETSELMPPGAVFSCLYRHAYRTEEQGRRLSRDCKVEVQRILHQRALDVKLDPELQKRCMTDLGKWCSEKPDAGQELECLQDHLEDLVSACREVVGNLTELESEDIQIDALLIRACEPVIQAHCHDVADNQIDTGDLMECLVQNKHQKEMNDKCAVGVTHFQLVQMKDFRFSYKFKMACKEDVLRLCPNIKKKVDVVICLSTTVRNDTLQEAREQRVSLKCRKQLRVEELEMSEDIRLEPELYDPCKSDISRLCPNVAFGNAQIIECLKEQKKQLSQRCHQRIFRLQEVEMSDPELDYQLMRVCKQMIKRFCTEADARNVLQCLKQNKNSELMDPKCKQMITKRQITQNTDYRLNPVLRKACRADIPKFCQPILNKASEDSELEGQTAGFEMDKTVQEISSILTVLCWFVCPCCLQEVLNMLKESKADIFVDPVLHTACALDLKHHCAAITPGKGRQMSCLMEALQDKRIRLQPECKKRLQDRIDMWSYAAKVAPAEGFSDLAVQVMTSPSKNYILFMIALSVCVLFLVGLLCGRITKRVTRELKDR</sequence>
<keyword evidence="9" id="KW-0325">Glycoprotein</keyword>
<evidence type="ECO:0000313" key="15">
    <source>
        <dbReference type="Ensembl" id="ENSSPAP00000010218.1"/>
    </source>
</evidence>
<keyword evidence="8 13" id="KW-0472">Membrane</keyword>
<feature type="transmembrane region" description="Helical" evidence="13">
    <location>
        <begin position="1053"/>
        <end position="1076"/>
    </location>
</feature>
<feature type="repeat" description="Cys-rich GLG1" evidence="11">
    <location>
        <begin position="496"/>
        <end position="563"/>
    </location>
</feature>
<name>A0A3B4ZMU9_9TELE</name>
<evidence type="ECO:0000256" key="13">
    <source>
        <dbReference type="SAM" id="Phobius"/>
    </source>
</evidence>
<keyword evidence="3 13" id="KW-0812">Transmembrane</keyword>
<evidence type="ECO:0000256" key="7">
    <source>
        <dbReference type="ARBA" id="ARBA00022989"/>
    </source>
</evidence>
<dbReference type="GO" id="GO:0017134">
    <property type="term" value="F:fibroblast growth factor binding"/>
    <property type="evidence" value="ECO:0007669"/>
    <property type="project" value="TreeGrafter"/>
</dbReference>
<feature type="repeat" description="Cys-rich GLG1" evidence="11">
    <location>
        <begin position="948"/>
        <end position="1008"/>
    </location>
</feature>
<evidence type="ECO:0000256" key="3">
    <source>
        <dbReference type="ARBA" id="ARBA00022692"/>
    </source>
</evidence>
<feature type="compositionally biased region" description="Low complexity" evidence="12">
    <location>
        <begin position="51"/>
        <end position="66"/>
    </location>
</feature>
<dbReference type="InterPro" id="IPR039728">
    <property type="entry name" value="GLG1"/>
</dbReference>
<keyword evidence="6" id="KW-0730">Sialic acid</keyword>
<evidence type="ECO:0000256" key="4">
    <source>
        <dbReference type="ARBA" id="ARBA00022729"/>
    </source>
</evidence>
<comment type="subcellular location">
    <subcellularLocation>
        <location evidence="10">Golgi outpost</location>
    </subcellularLocation>
    <subcellularLocation>
        <location evidence="1">Membrane</location>
        <topology evidence="1">Single-pass type I membrane protein</topology>
    </subcellularLocation>
</comment>
<protein>
    <recommendedName>
        <fullName evidence="2">Golgi apparatus protein 1</fullName>
    </recommendedName>
</protein>
<feature type="repeat" description="Cys-rich GLG1" evidence="11">
    <location>
        <begin position="244"/>
        <end position="304"/>
    </location>
</feature>
<dbReference type="InterPro" id="IPR001893">
    <property type="entry name" value="Cys-rich_GLG1_repeat"/>
</dbReference>
<feature type="signal peptide" evidence="14">
    <location>
        <begin position="1"/>
        <end position="27"/>
    </location>
</feature>
<feature type="chain" id="PRO_5017354123" description="Golgi apparatus protein 1" evidence="14">
    <location>
        <begin position="28"/>
        <end position="1086"/>
    </location>
</feature>
<evidence type="ECO:0000256" key="2">
    <source>
        <dbReference type="ARBA" id="ARBA00018563"/>
    </source>
</evidence>
<organism evidence="15">
    <name type="scientific">Stegastes partitus</name>
    <name type="common">bicolor damselfish</name>
    <dbReference type="NCBI Taxonomy" id="144197"/>
    <lineage>
        <taxon>Eukaryota</taxon>
        <taxon>Metazoa</taxon>
        <taxon>Chordata</taxon>
        <taxon>Craniata</taxon>
        <taxon>Vertebrata</taxon>
        <taxon>Euteleostomi</taxon>
        <taxon>Actinopterygii</taxon>
        <taxon>Neopterygii</taxon>
        <taxon>Teleostei</taxon>
        <taxon>Neoteleostei</taxon>
        <taxon>Acanthomorphata</taxon>
        <taxon>Ovalentaria</taxon>
        <taxon>Pomacentridae</taxon>
        <taxon>Stegastes</taxon>
    </lineage>
</organism>
<dbReference type="Ensembl" id="ENSSPAT00000010398.1">
    <property type="protein sequence ID" value="ENSSPAP00000010218.1"/>
    <property type="gene ID" value="ENSSPAG00000007737.1"/>
</dbReference>
<keyword evidence="7 13" id="KW-1133">Transmembrane helix</keyword>
<evidence type="ECO:0000256" key="9">
    <source>
        <dbReference type="ARBA" id="ARBA00023180"/>
    </source>
</evidence>
<feature type="repeat" description="Cys-rich GLG1" evidence="11">
    <location>
        <begin position="688"/>
        <end position="747"/>
    </location>
</feature>
<evidence type="ECO:0000256" key="5">
    <source>
        <dbReference type="ARBA" id="ARBA00022737"/>
    </source>
</evidence>